<organism evidence="5 6">
    <name type="scientific">Oryzias melastigma</name>
    <name type="common">Marine medaka</name>
    <dbReference type="NCBI Taxonomy" id="30732"/>
    <lineage>
        <taxon>Eukaryota</taxon>
        <taxon>Metazoa</taxon>
        <taxon>Chordata</taxon>
        <taxon>Craniata</taxon>
        <taxon>Vertebrata</taxon>
        <taxon>Euteleostomi</taxon>
        <taxon>Actinopterygii</taxon>
        <taxon>Neopterygii</taxon>
        <taxon>Teleostei</taxon>
        <taxon>Neoteleostei</taxon>
        <taxon>Acanthomorphata</taxon>
        <taxon>Ovalentaria</taxon>
        <taxon>Atherinomorphae</taxon>
        <taxon>Beloniformes</taxon>
        <taxon>Adrianichthyidae</taxon>
        <taxon>Oryziinae</taxon>
        <taxon>Oryzias</taxon>
    </lineage>
</organism>
<reference evidence="5" key="1">
    <citation type="submission" date="2025-08" db="UniProtKB">
        <authorList>
            <consortium name="Ensembl"/>
        </authorList>
    </citation>
    <scope>IDENTIFICATION</scope>
</reference>
<dbReference type="Gene3D" id="2.10.60.10">
    <property type="entry name" value="CD59"/>
    <property type="match status" value="2"/>
</dbReference>
<comment type="subcellular location">
    <subcellularLocation>
        <location evidence="1">Secreted</location>
    </subcellularLocation>
</comment>
<feature type="signal peptide" evidence="3">
    <location>
        <begin position="1"/>
        <end position="18"/>
    </location>
</feature>
<dbReference type="Proteomes" id="UP000261560">
    <property type="component" value="Unplaced"/>
</dbReference>
<reference evidence="5" key="2">
    <citation type="submission" date="2025-09" db="UniProtKB">
        <authorList>
            <consortium name="Ensembl"/>
        </authorList>
    </citation>
    <scope>IDENTIFICATION</scope>
</reference>
<dbReference type="GeneTree" id="ENSGT01110000267319"/>
<protein>
    <recommendedName>
        <fullName evidence="4">UPAR/Ly6 domain-containing protein</fullName>
    </recommendedName>
</protein>
<evidence type="ECO:0000259" key="4">
    <source>
        <dbReference type="Pfam" id="PF00021"/>
    </source>
</evidence>
<keyword evidence="3" id="KW-0732">Signal</keyword>
<sequence length="202" mass="21902">MHLYTLIIGIWLLPRGDTLTCLECNPDITGTCTETQIECPSQGYQCGATREVYYAAGLTLKVVEEKACVLPGMCGQDSVNFGAFQIVRDTKCCKFNNCNSELPEPSNNIPNTPNGKQCFSGSDLTCEGKILTCERNEDFCVTITVETGRQTTLKGCASKLMCSSLNYTASYYGAHFSCCEGSVITTSLQLVIVAMVSLALFS</sequence>
<dbReference type="GO" id="GO:0005576">
    <property type="term" value="C:extracellular region"/>
    <property type="evidence" value="ECO:0007669"/>
    <property type="project" value="UniProtKB-SubCell"/>
</dbReference>
<dbReference type="PaxDb" id="30732-ENSOMEP00000016632"/>
<dbReference type="SUPFAM" id="SSF57302">
    <property type="entry name" value="Snake toxin-like"/>
    <property type="match status" value="2"/>
</dbReference>
<keyword evidence="2" id="KW-0964">Secreted</keyword>
<proteinExistence type="predicted"/>
<dbReference type="OMA" id="CERNEDF"/>
<evidence type="ECO:0000313" key="6">
    <source>
        <dbReference type="Proteomes" id="UP000261560"/>
    </source>
</evidence>
<evidence type="ECO:0000313" key="5">
    <source>
        <dbReference type="Ensembl" id="ENSOMEP00000016632.1"/>
    </source>
</evidence>
<name>A0A3B3CFL9_ORYME</name>
<feature type="domain" description="UPAR/Ly6" evidence="4">
    <location>
        <begin position="18"/>
        <end position="100"/>
    </location>
</feature>
<accession>A0A3B3CFL9</accession>
<dbReference type="PANTHER" id="PTHR20914">
    <property type="entry name" value="LY6/PLAUR DOMAIN-CONTAINING PROTEIN 8"/>
    <property type="match status" value="1"/>
</dbReference>
<evidence type="ECO:0000256" key="1">
    <source>
        <dbReference type="ARBA" id="ARBA00004613"/>
    </source>
</evidence>
<dbReference type="PANTHER" id="PTHR20914:SF26">
    <property type="entry name" value="PHOSPHOLIPASE A2 INHIBITOR CNF-LIKE"/>
    <property type="match status" value="1"/>
</dbReference>
<dbReference type="Pfam" id="PF00021">
    <property type="entry name" value="UPAR_LY6"/>
    <property type="match status" value="2"/>
</dbReference>
<feature type="domain" description="UPAR/Ly6" evidence="4">
    <location>
        <begin position="117"/>
        <end position="182"/>
    </location>
</feature>
<dbReference type="InterPro" id="IPR050918">
    <property type="entry name" value="CNF-like_PLA2_Inhibitor"/>
</dbReference>
<dbReference type="InterPro" id="IPR016054">
    <property type="entry name" value="LY6_UPA_recep-like"/>
</dbReference>
<dbReference type="STRING" id="30732.ENSOMEP00000016632"/>
<dbReference type="InterPro" id="IPR045860">
    <property type="entry name" value="Snake_toxin-like_sf"/>
</dbReference>
<keyword evidence="6" id="KW-1185">Reference proteome</keyword>
<evidence type="ECO:0000256" key="2">
    <source>
        <dbReference type="ARBA" id="ARBA00022525"/>
    </source>
</evidence>
<dbReference type="AlphaFoldDB" id="A0A3B3CFL9"/>
<dbReference type="Ensembl" id="ENSOMET00000025165.1">
    <property type="protein sequence ID" value="ENSOMEP00000016632.1"/>
    <property type="gene ID" value="ENSOMEG00000018298.1"/>
</dbReference>
<evidence type="ECO:0000256" key="3">
    <source>
        <dbReference type="SAM" id="SignalP"/>
    </source>
</evidence>
<feature type="chain" id="PRO_5017232770" description="UPAR/Ly6 domain-containing protein" evidence="3">
    <location>
        <begin position="19"/>
        <end position="202"/>
    </location>
</feature>